<dbReference type="PANTHER" id="PTHR35531">
    <property type="entry name" value="INNER MEMBRANE PROTEIN YBCI-RELATED"/>
    <property type="match status" value="1"/>
</dbReference>
<dbReference type="InterPro" id="IPR016956">
    <property type="entry name" value="YdjM"/>
</dbReference>
<evidence type="ECO:0000256" key="1">
    <source>
        <dbReference type="SAM" id="Phobius"/>
    </source>
</evidence>
<feature type="transmembrane region" description="Helical" evidence="1">
    <location>
        <begin position="148"/>
        <end position="166"/>
    </location>
</feature>
<organism evidence="2">
    <name type="scientific">Thermodesulfobium narugense</name>
    <dbReference type="NCBI Taxonomy" id="184064"/>
    <lineage>
        <taxon>Bacteria</taxon>
        <taxon>Pseudomonadati</taxon>
        <taxon>Thermodesulfobiota</taxon>
        <taxon>Thermodesulfobiia</taxon>
        <taxon>Thermodesulfobiales</taxon>
        <taxon>Thermodesulfobiaceae</taxon>
        <taxon>Thermodesulfobium</taxon>
    </lineage>
</organism>
<accession>A0A7C5KGS4</accession>
<dbReference type="PIRSF" id="PIRSF030780">
    <property type="entry name" value="Md_memb_hyd_prd"/>
    <property type="match status" value="1"/>
</dbReference>
<keyword evidence="1" id="KW-1133">Transmembrane helix</keyword>
<keyword evidence="1" id="KW-0812">Transmembrane</keyword>
<reference evidence="2" key="1">
    <citation type="journal article" date="2020" name="mSystems">
        <title>Genome- and Community-Level Interaction Insights into Carbon Utilization and Element Cycling Functions of Hydrothermarchaeota in Hydrothermal Sediment.</title>
        <authorList>
            <person name="Zhou Z."/>
            <person name="Liu Y."/>
            <person name="Xu W."/>
            <person name="Pan J."/>
            <person name="Luo Z.H."/>
            <person name="Li M."/>
        </authorList>
    </citation>
    <scope>NUCLEOTIDE SEQUENCE [LARGE SCALE GENOMIC DNA]</scope>
    <source>
        <strain evidence="2">SpSt-1019</strain>
    </source>
</reference>
<keyword evidence="2" id="KW-0378">Hydrolase</keyword>
<dbReference type="GO" id="GO:0016787">
    <property type="term" value="F:hydrolase activity"/>
    <property type="evidence" value="ECO:0007669"/>
    <property type="project" value="UniProtKB-KW"/>
</dbReference>
<feature type="transmembrane region" description="Helical" evidence="1">
    <location>
        <begin position="71"/>
        <end position="92"/>
    </location>
</feature>
<dbReference type="PANTHER" id="PTHR35531:SF1">
    <property type="entry name" value="INNER MEMBRANE PROTEIN YBCI-RELATED"/>
    <property type="match status" value="1"/>
</dbReference>
<dbReference type="Pfam" id="PF04307">
    <property type="entry name" value="YdjM"/>
    <property type="match status" value="1"/>
</dbReference>
<sequence>MTGFTHLVSGVGTVVAIYVNHPEWMKNFNAIGVFCGSSLGSLLPDIDSSTSKISSLVRNPILGVFFSHRGFWHSLFAIIVLDFLLAFLLRFLMNIDFNFFVSFIIFFTLSYALHILFDMVGNKGVKLLSPFCNRSFSLPFTGWFKSKTPVEFLILLIFLLIVFEGLR</sequence>
<dbReference type="InterPro" id="IPR007404">
    <property type="entry name" value="YdjM-like"/>
</dbReference>
<feature type="transmembrane region" description="Helical" evidence="1">
    <location>
        <begin position="99"/>
        <end position="117"/>
    </location>
</feature>
<dbReference type="EMBL" id="DRUY01000069">
    <property type="protein sequence ID" value="HHI65295.1"/>
    <property type="molecule type" value="Genomic_DNA"/>
</dbReference>
<dbReference type="AlphaFoldDB" id="A0A7C5KGS4"/>
<proteinExistence type="predicted"/>
<keyword evidence="1" id="KW-0472">Membrane</keyword>
<evidence type="ECO:0000313" key="2">
    <source>
        <dbReference type="EMBL" id="HHI65295.1"/>
    </source>
</evidence>
<protein>
    <submittedName>
        <fullName evidence="2">Metal-dependent hydrolase</fullName>
    </submittedName>
</protein>
<gene>
    <name evidence="2" type="ORF">ENL70_01930</name>
</gene>
<comment type="caution">
    <text evidence="2">The sequence shown here is derived from an EMBL/GenBank/DDBJ whole genome shotgun (WGS) entry which is preliminary data.</text>
</comment>
<name>A0A7C5KGS4_9BACT</name>